<accession>A0A3S5APG8</accession>
<proteinExistence type="predicted"/>
<dbReference type="Proteomes" id="UP000784294">
    <property type="component" value="Unassembled WGS sequence"/>
</dbReference>
<dbReference type="EMBL" id="CAAALY010097254">
    <property type="protein sequence ID" value="VEL28727.1"/>
    <property type="molecule type" value="Genomic_DNA"/>
</dbReference>
<dbReference type="AlphaFoldDB" id="A0A3S5APG8"/>
<name>A0A3S5APG8_9PLAT</name>
<organism evidence="1 2">
    <name type="scientific">Protopolystoma xenopodis</name>
    <dbReference type="NCBI Taxonomy" id="117903"/>
    <lineage>
        <taxon>Eukaryota</taxon>
        <taxon>Metazoa</taxon>
        <taxon>Spiralia</taxon>
        <taxon>Lophotrochozoa</taxon>
        <taxon>Platyhelminthes</taxon>
        <taxon>Monogenea</taxon>
        <taxon>Polyopisthocotylea</taxon>
        <taxon>Polystomatidea</taxon>
        <taxon>Polystomatidae</taxon>
        <taxon>Protopolystoma</taxon>
    </lineage>
</organism>
<keyword evidence="2" id="KW-1185">Reference proteome</keyword>
<evidence type="ECO:0000313" key="2">
    <source>
        <dbReference type="Proteomes" id="UP000784294"/>
    </source>
</evidence>
<gene>
    <name evidence="1" type="ORF">PXEA_LOCUS22167</name>
</gene>
<evidence type="ECO:0000313" key="1">
    <source>
        <dbReference type="EMBL" id="VEL28727.1"/>
    </source>
</evidence>
<sequence>MASLCVSCESTATAALTVVSVCLPHTLLRLPTRLEGLQGIVAFACAKPGSTWASCLS</sequence>
<comment type="caution">
    <text evidence="1">The sequence shown here is derived from an EMBL/GenBank/DDBJ whole genome shotgun (WGS) entry which is preliminary data.</text>
</comment>
<protein>
    <submittedName>
        <fullName evidence="1">Uncharacterized protein</fullName>
    </submittedName>
</protein>
<reference evidence="1" key="1">
    <citation type="submission" date="2018-11" db="EMBL/GenBank/DDBJ databases">
        <authorList>
            <consortium name="Pathogen Informatics"/>
        </authorList>
    </citation>
    <scope>NUCLEOTIDE SEQUENCE</scope>
</reference>